<proteinExistence type="predicted"/>
<comment type="caution">
    <text evidence="1">The sequence shown here is derived from an EMBL/GenBank/DDBJ whole genome shotgun (WGS) entry which is preliminary data.</text>
</comment>
<dbReference type="Proteomes" id="UP000094056">
    <property type="component" value="Unassembled WGS sequence"/>
</dbReference>
<protein>
    <submittedName>
        <fullName evidence="1">Uncharacterized protein</fullName>
    </submittedName>
</protein>
<organism evidence="1 2">
    <name type="scientific">Candidatus Scalindua rubra</name>
    <dbReference type="NCBI Taxonomy" id="1872076"/>
    <lineage>
        <taxon>Bacteria</taxon>
        <taxon>Pseudomonadati</taxon>
        <taxon>Planctomycetota</taxon>
        <taxon>Candidatus Brocadiia</taxon>
        <taxon>Candidatus Brocadiales</taxon>
        <taxon>Candidatus Scalinduaceae</taxon>
        <taxon>Candidatus Scalindua</taxon>
    </lineage>
</organism>
<gene>
    <name evidence="1" type="ORF">SCARUB_04630</name>
</gene>
<sequence>MILGKIMMRIFNKYFRMDSPSSGEFIRLGAQDIKEFTTEYYSNGTPKIIIGYENNNPNGKILFERHYTLDGLLENIAIHPISYFEEFSYLGDREYWKYIPDKSIFEYETPETKQKTSWIYFNGEQKAKTSGEPNRHIRLNSFGIESVNLNKMEYDILCELKNIPYPIEDAKEISIKYLDSDFRDSNNMLFIKYSFAGHQISLNDFVIPTILSKNDTNNSKLEKGANLEFPLNWRFSVSKSDSLWIDPDSEYWKDIPVWWEIAFAHNSENQNTIIWQNNGSPWSQGYYLHIDENRKIVYKCYWKLQWYSF</sequence>
<dbReference type="AlphaFoldDB" id="A0A1E3X3R2"/>
<reference evidence="1 2" key="1">
    <citation type="submission" date="2016-07" db="EMBL/GenBank/DDBJ databases">
        <title>Draft genome of Scalindua rubra, obtained from a brine-seawater interface in the Red Sea, sheds light on salt adaptation in anammox bacteria.</title>
        <authorList>
            <person name="Speth D.R."/>
            <person name="Lagkouvardos I."/>
            <person name="Wang Y."/>
            <person name="Qian P.-Y."/>
            <person name="Dutilh B.E."/>
            <person name="Jetten M.S."/>
        </authorList>
    </citation>
    <scope>NUCLEOTIDE SEQUENCE [LARGE SCALE GENOMIC DNA]</scope>
    <source>
        <strain evidence="1">BSI-1</strain>
    </source>
</reference>
<dbReference type="EMBL" id="MAYW01000254">
    <property type="protein sequence ID" value="ODS30255.1"/>
    <property type="molecule type" value="Genomic_DNA"/>
</dbReference>
<accession>A0A1E3X3R2</accession>
<name>A0A1E3X3R2_9BACT</name>
<evidence type="ECO:0000313" key="1">
    <source>
        <dbReference type="EMBL" id="ODS30255.1"/>
    </source>
</evidence>
<evidence type="ECO:0000313" key="2">
    <source>
        <dbReference type="Proteomes" id="UP000094056"/>
    </source>
</evidence>